<name>A0A3G8WK93_9FLAO</name>
<evidence type="ECO:0000313" key="1">
    <source>
        <dbReference type="EMBL" id="AZI20638.1"/>
    </source>
</evidence>
<dbReference type="Proteomes" id="UP000282297">
    <property type="component" value="Chromosome"/>
</dbReference>
<evidence type="ECO:0000313" key="2">
    <source>
        <dbReference type="Proteomes" id="UP000282297"/>
    </source>
</evidence>
<proteinExistence type="predicted"/>
<dbReference type="AlphaFoldDB" id="A0A3G8WK93"/>
<protein>
    <submittedName>
        <fullName evidence="1">Uncharacterized protein</fullName>
    </submittedName>
</protein>
<dbReference type="EMBL" id="CP034171">
    <property type="protein sequence ID" value="AZI20638.1"/>
    <property type="molecule type" value="Genomic_DNA"/>
</dbReference>
<accession>A0A3G8WK93</accession>
<dbReference type="RefSeq" id="WP_124784828.1">
    <property type="nucleotide sequence ID" value="NZ_CP034171.1"/>
</dbReference>
<gene>
    <name evidence="1" type="ORF">EIH08_07865</name>
</gene>
<sequence>MVNSIMQNIYGKVYVYIQNLANDIGLKFLSKEDDKYEIYSIDGNKCEFIIIFSKDYKDPRIELQLVCPNSDKYLIIGEFYNFQNNEEEKEQIFKIVKAILSNKIKITQFFIKID</sequence>
<reference evidence="2" key="1">
    <citation type="submission" date="2018-11" db="EMBL/GenBank/DDBJ databases">
        <title>Proposal to divide the Flavobacteriaceae and reorganize its genera based on Amino Acid Identity values calculated from whole genome sequences.</title>
        <authorList>
            <person name="Nicholson A.C."/>
            <person name="Gulvik C.A."/>
            <person name="Whitney A.M."/>
            <person name="Humrighouse B.W."/>
            <person name="Bell M."/>
            <person name="Holmes B."/>
            <person name="Steigerwalt A.B."/>
            <person name="Villarma A."/>
            <person name="Sheth M."/>
            <person name="Batra D."/>
            <person name="Pryor J."/>
            <person name="Bernardet J.-F."/>
            <person name="Hugo C."/>
            <person name="Kampfer P."/>
            <person name="Newman J.D."/>
            <person name="McQuiston J.R."/>
        </authorList>
    </citation>
    <scope>NUCLEOTIDE SEQUENCE [LARGE SCALE GENOMIC DNA]</scope>
    <source>
        <strain evidence="2">H4753</strain>
    </source>
</reference>
<organism evidence="1 2">
    <name type="scientific">Chryseobacterium taklimakanense</name>
    <dbReference type="NCBI Taxonomy" id="536441"/>
    <lineage>
        <taxon>Bacteria</taxon>
        <taxon>Pseudomonadati</taxon>
        <taxon>Bacteroidota</taxon>
        <taxon>Flavobacteriia</taxon>
        <taxon>Flavobacteriales</taxon>
        <taxon>Weeksellaceae</taxon>
        <taxon>Chryseobacterium group</taxon>
        <taxon>Chryseobacterium</taxon>
    </lineage>
</organism>